<dbReference type="OrthoDB" id="4870650at2759"/>
<feature type="transmembrane region" description="Helical" evidence="1">
    <location>
        <begin position="264"/>
        <end position="285"/>
    </location>
</feature>
<feature type="transmembrane region" description="Helical" evidence="1">
    <location>
        <begin position="148"/>
        <end position="173"/>
    </location>
</feature>
<dbReference type="AlphaFoldDB" id="A0A545VH31"/>
<protein>
    <submittedName>
        <fullName evidence="2">Uncharacterized protein</fullName>
    </submittedName>
</protein>
<name>A0A545VH31_9HYPO</name>
<keyword evidence="1" id="KW-0812">Transmembrane</keyword>
<feature type="transmembrane region" description="Helical" evidence="1">
    <location>
        <begin position="60"/>
        <end position="82"/>
    </location>
</feature>
<comment type="caution">
    <text evidence="2">The sequence shown here is derived from an EMBL/GenBank/DDBJ whole genome shotgun (WGS) entry which is preliminary data.</text>
</comment>
<feature type="transmembrane region" description="Helical" evidence="1">
    <location>
        <begin position="193"/>
        <end position="215"/>
    </location>
</feature>
<feature type="transmembrane region" description="Helical" evidence="1">
    <location>
        <begin position="117"/>
        <end position="136"/>
    </location>
</feature>
<feature type="transmembrane region" description="Helical" evidence="1">
    <location>
        <begin position="227"/>
        <end position="244"/>
    </location>
</feature>
<dbReference type="Proteomes" id="UP000315783">
    <property type="component" value="Unassembled WGS sequence"/>
</dbReference>
<keyword evidence="3" id="KW-1185">Reference proteome</keyword>
<accession>A0A545VH31</accession>
<reference evidence="2 3" key="1">
    <citation type="journal article" date="2019" name="Appl. Microbiol. Biotechnol.">
        <title>Genome sequence of Isaria javanica and comparative genome analysis insights into family S53 peptidase evolution in fungal entomopathogens.</title>
        <authorList>
            <person name="Lin R."/>
            <person name="Zhang X."/>
            <person name="Xin B."/>
            <person name="Zou M."/>
            <person name="Gao Y."/>
            <person name="Qin F."/>
            <person name="Hu Q."/>
            <person name="Xie B."/>
            <person name="Cheng X."/>
        </authorList>
    </citation>
    <scope>NUCLEOTIDE SEQUENCE [LARGE SCALE GENOMIC DNA]</scope>
    <source>
        <strain evidence="2 3">IJ1G</strain>
    </source>
</reference>
<evidence type="ECO:0000313" key="2">
    <source>
        <dbReference type="EMBL" id="TQW01038.1"/>
    </source>
</evidence>
<sequence>MYYGSSSYLRARRRYYLEQSRYDIAVAVLYAIAFLGGLFVTALAFIKLKCGGLRHGVATWIRVACVLFTLYCILSTCAFALISPLAHQTGVGQQEYTKDRFRRQQDAAQYVGIISSWFHNVTQGLIFIGIMSFCAVTSTRTGSKGCLIVAYVLGGVLNGLAAAVFAMSVKQYYDLVMGRDMPEPILTLRDVMLAFNCILAAAALFAAGFAVARLSRSIHTNGRSSKLTVLSSILLLLSALYQLAVHVEISWIYRSWISPPNYLLILGVILDAWALLGALTLLTVAGKK</sequence>
<gene>
    <name evidence="2" type="ORF">IF1G_00969</name>
</gene>
<evidence type="ECO:0000313" key="3">
    <source>
        <dbReference type="Proteomes" id="UP000315783"/>
    </source>
</evidence>
<dbReference type="EMBL" id="SPUK01000001">
    <property type="protein sequence ID" value="TQW01038.1"/>
    <property type="molecule type" value="Genomic_DNA"/>
</dbReference>
<keyword evidence="1" id="KW-0472">Membrane</keyword>
<proteinExistence type="predicted"/>
<keyword evidence="1" id="KW-1133">Transmembrane helix</keyword>
<evidence type="ECO:0000256" key="1">
    <source>
        <dbReference type="SAM" id="Phobius"/>
    </source>
</evidence>
<organism evidence="2 3">
    <name type="scientific">Cordyceps javanica</name>
    <dbReference type="NCBI Taxonomy" id="43265"/>
    <lineage>
        <taxon>Eukaryota</taxon>
        <taxon>Fungi</taxon>
        <taxon>Dikarya</taxon>
        <taxon>Ascomycota</taxon>
        <taxon>Pezizomycotina</taxon>
        <taxon>Sordariomycetes</taxon>
        <taxon>Hypocreomycetidae</taxon>
        <taxon>Hypocreales</taxon>
        <taxon>Cordycipitaceae</taxon>
        <taxon>Cordyceps</taxon>
    </lineage>
</organism>
<feature type="transmembrane region" description="Helical" evidence="1">
    <location>
        <begin position="24"/>
        <end position="48"/>
    </location>
</feature>